<accession>A0A1F6C811</accession>
<evidence type="ECO:0000256" key="4">
    <source>
        <dbReference type="ARBA" id="ARBA00023014"/>
    </source>
</evidence>
<comment type="cofactor">
    <cofactor evidence="6">
        <name>[2Fe-2S] cluster</name>
        <dbReference type="ChEBI" id="CHEBI:190135"/>
    </cofactor>
</comment>
<reference evidence="9 10" key="1">
    <citation type="journal article" date="2016" name="Nat. Commun.">
        <title>Thousands of microbial genomes shed light on interconnected biogeochemical processes in an aquifer system.</title>
        <authorList>
            <person name="Anantharaman K."/>
            <person name="Brown C.T."/>
            <person name="Hug L.A."/>
            <person name="Sharon I."/>
            <person name="Castelle C.J."/>
            <person name="Probst A.J."/>
            <person name="Thomas B.C."/>
            <person name="Singh A."/>
            <person name="Wilkins M.J."/>
            <person name="Karaoz U."/>
            <person name="Brodie E.L."/>
            <person name="Williams K.H."/>
            <person name="Hubbard S.S."/>
            <person name="Banfield J.F."/>
        </authorList>
    </citation>
    <scope>NUCLEOTIDE SEQUENCE [LARGE SCALE GENOMIC DNA]</scope>
    <source>
        <strain evidence="10">RIFCSPLOWO2_12_FULL_64_10</strain>
    </source>
</reference>
<keyword evidence="7" id="KW-0472">Membrane</keyword>
<keyword evidence="2" id="KW-0479">Metal-binding</keyword>
<evidence type="ECO:0000259" key="8">
    <source>
        <dbReference type="PROSITE" id="PS51296"/>
    </source>
</evidence>
<protein>
    <recommendedName>
        <fullName evidence="8">Rieske domain-containing protein</fullName>
    </recommendedName>
</protein>
<dbReference type="PROSITE" id="PS51296">
    <property type="entry name" value="RIESKE"/>
    <property type="match status" value="1"/>
</dbReference>
<organism evidence="9 10">
    <name type="scientific">Handelsmanbacteria sp. (strain RIFCSPLOWO2_12_FULL_64_10)</name>
    <dbReference type="NCBI Taxonomy" id="1817868"/>
    <lineage>
        <taxon>Bacteria</taxon>
        <taxon>Candidatus Handelsmaniibacteriota</taxon>
    </lineage>
</organism>
<evidence type="ECO:0000256" key="6">
    <source>
        <dbReference type="ARBA" id="ARBA00034078"/>
    </source>
</evidence>
<dbReference type="Pfam" id="PF00355">
    <property type="entry name" value="Rieske"/>
    <property type="match status" value="1"/>
</dbReference>
<evidence type="ECO:0000313" key="10">
    <source>
        <dbReference type="Proteomes" id="UP000178606"/>
    </source>
</evidence>
<dbReference type="GO" id="GO:0046872">
    <property type="term" value="F:metal ion binding"/>
    <property type="evidence" value="ECO:0007669"/>
    <property type="project" value="UniProtKB-KW"/>
</dbReference>
<keyword evidence="1" id="KW-0001">2Fe-2S</keyword>
<dbReference type="PRINTS" id="PR00162">
    <property type="entry name" value="RIESKE"/>
</dbReference>
<dbReference type="Proteomes" id="UP000178606">
    <property type="component" value="Unassembled WGS sequence"/>
</dbReference>
<keyword evidence="3" id="KW-0408">Iron</keyword>
<dbReference type="Gene3D" id="2.102.10.10">
    <property type="entry name" value="Rieske [2Fe-2S] iron-sulphur domain"/>
    <property type="match status" value="1"/>
</dbReference>
<dbReference type="InterPro" id="IPR005805">
    <property type="entry name" value="Rieske_Fe-S_prot_C"/>
</dbReference>
<dbReference type="PANTHER" id="PTHR10134">
    <property type="entry name" value="CYTOCHROME B-C1 COMPLEX SUBUNIT RIESKE, MITOCHONDRIAL"/>
    <property type="match status" value="1"/>
</dbReference>
<gene>
    <name evidence="9" type="ORF">A3F84_09360</name>
</gene>
<evidence type="ECO:0000256" key="5">
    <source>
        <dbReference type="ARBA" id="ARBA00023157"/>
    </source>
</evidence>
<sequence length="152" mass="15791">MAHGAGPNSSPAGGRRRFLNWALGGGAVGLAGSVFYPILQFVLPPKISEAVLSSVVAGKVGELAPNTGKVFKFGSKPGLLIRLASGEYKAFSAVCSHLQCTVQYRGDLSQIWCACHNGHFNLNGEVLSGPPPAPLEAYSVAVRGDEIVVSKA</sequence>
<feature type="transmembrane region" description="Helical" evidence="7">
    <location>
        <begin position="18"/>
        <end position="39"/>
    </location>
</feature>
<dbReference type="InterPro" id="IPR014349">
    <property type="entry name" value="Rieske_Fe-S_prot"/>
</dbReference>
<dbReference type="InterPro" id="IPR017941">
    <property type="entry name" value="Rieske_2Fe-2S"/>
</dbReference>
<dbReference type="GO" id="GO:0016020">
    <property type="term" value="C:membrane"/>
    <property type="evidence" value="ECO:0007669"/>
    <property type="project" value="InterPro"/>
</dbReference>
<dbReference type="GO" id="GO:0051537">
    <property type="term" value="F:2 iron, 2 sulfur cluster binding"/>
    <property type="evidence" value="ECO:0007669"/>
    <property type="project" value="UniProtKB-KW"/>
</dbReference>
<comment type="caution">
    <text evidence="9">The sequence shown here is derived from an EMBL/GenBank/DDBJ whole genome shotgun (WGS) entry which is preliminary data.</text>
</comment>
<feature type="domain" description="Rieske" evidence="8">
    <location>
        <begin position="55"/>
        <end position="149"/>
    </location>
</feature>
<evidence type="ECO:0000256" key="2">
    <source>
        <dbReference type="ARBA" id="ARBA00022723"/>
    </source>
</evidence>
<keyword evidence="7" id="KW-1133">Transmembrane helix</keyword>
<evidence type="ECO:0000256" key="1">
    <source>
        <dbReference type="ARBA" id="ARBA00022714"/>
    </source>
</evidence>
<proteinExistence type="predicted"/>
<evidence type="ECO:0000256" key="7">
    <source>
        <dbReference type="SAM" id="Phobius"/>
    </source>
</evidence>
<dbReference type="CDD" id="cd03467">
    <property type="entry name" value="Rieske"/>
    <property type="match status" value="1"/>
</dbReference>
<keyword evidence="4" id="KW-0411">Iron-sulfur</keyword>
<dbReference type="AlphaFoldDB" id="A0A1F6C811"/>
<dbReference type="EMBL" id="MFKF01000384">
    <property type="protein sequence ID" value="OGG45192.1"/>
    <property type="molecule type" value="Genomic_DNA"/>
</dbReference>
<dbReference type="SUPFAM" id="SSF50022">
    <property type="entry name" value="ISP domain"/>
    <property type="match status" value="1"/>
</dbReference>
<keyword evidence="7" id="KW-0812">Transmembrane</keyword>
<keyword evidence="5" id="KW-1015">Disulfide bond</keyword>
<name>A0A1F6C811_HANXR</name>
<evidence type="ECO:0000313" key="9">
    <source>
        <dbReference type="EMBL" id="OGG45192.1"/>
    </source>
</evidence>
<dbReference type="Gene3D" id="1.20.5.700">
    <property type="entry name" value="Single helix bin"/>
    <property type="match status" value="1"/>
</dbReference>
<dbReference type="InterPro" id="IPR036922">
    <property type="entry name" value="Rieske_2Fe-2S_sf"/>
</dbReference>
<evidence type="ECO:0000256" key="3">
    <source>
        <dbReference type="ARBA" id="ARBA00023004"/>
    </source>
</evidence>